<gene>
    <name evidence="7" type="ORF">ACFOD9_00575</name>
</gene>
<dbReference type="InterPro" id="IPR050307">
    <property type="entry name" value="Sterol_Desaturase_Related"/>
</dbReference>
<feature type="transmembrane region" description="Helical" evidence="5">
    <location>
        <begin position="20"/>
        <end position="45"/>
    </location>
</feature>
<name>A0ABV7IN96_9SPHN</name>
<evidence type="ECO:0000256" key="4">
    <source>
        <dbReference type="ARBA" id="ARBA00023136"/>
    </source>
</evidence>
<comment type="subcellular location">
    <subcellularLocation>
        <location evidence="1">Membrane</location>
    </subcellularLocation>
</comment>
<evidence type="ECO:0000256" key="5">
    <source>
        <dbReference type="SAM" id="Phobius"/>
    </source>
</evidence>
<dbReference type="Proteomes" id="UP001595604">
    <property type="component" value="Unassembled WGS sequence"/>
</dbReference>
<sequence length="268" mass="30668">MNPTLAAFLQHFRWDLALFTYLAAKVAMFSVSRAALLVPTFRAVAEANRADFMRKLQKPKYGEVMKRIGGWSKVATVVLWGVILPFTMTLAPSPWWTIPRDVFVILMFYDFFYYLGHRFLFHDEGFFGGPLLWVHAVHHRQHVPNRMDGAYLNPIELFFGTGLYGLSVLAIALLLGPVHPATVVITFVAFQQINLHNHDLWTADRFPFRYLNTMAVMHHNHHRVFTGGNFATISLFYDWLFGTLDHGQGGKEGRVGLFRRPKQTAAAE</sequence>
<comment type="caution">
    <text evidence="7">The sequence shown here is derived from an EMBL/GenBank/DDBJ whole genome shotgun (WGS) entry which is preliminary data.</text>
</comment>
<proteinExistence type="predicted"/>
<keyword evidence="2 5" id="KW-0812">Transmembrane</keyword>
<evidence type="ECO:0000259" key="6">
    <source>
        <dbReference type="Pfam" id="PF04116"/>
    </source>
</evidence>
<dbReference type="Pfam" id="PF04116">
    <property type="entry name" value="FA_hydroxylase"/>
    <property type="match status" value="1"/>
</dbReference>
<evidence type="ECO:0000313" key="7">
    <source>
        <dbReference type="EMBL" id="MFC3172736.1"/>
    </source>
</evidence>
<evidence type="ECO:0000256" key="2">
    <source>
        <dbReference type="ARBA" id="ARBA00022692"/>
    </source>
</evidence>
<feature type="domain" description="Fatty acid hydroxylase" evidence="6">
    <location>
        <begin position="103"/>
        <end position="243"/>
    </location>
</feature>
<evidence type="ECO:0000313" key="8">
    <source>
        <dbReference type="Proteomes" id="UP001595604"/>
    </source>
</evidence>
<keyword evidence="4 5" id="KW-0472">Membrane</keyword>
<accession>A0ABV7IN96</accession>
<reference evidence="8" key="1">
    <citation type="journal article" date="2019" name="Int. J. Syst. Evol. Microbiol.">
        <title>The Global Catalogue of Microorganisms (GCM) 10K type strain sequencing project: providing services to taxonomists for standard genome sequencing and annotation.</title>
        <authorList>
            <consortium name="The Broad Institute Genomics Platform"/>
            <consortium name="The Broad Institute Genome Sequencing Center for Infectious Disease"/>
            <person name="Wu L."/>
            <person name="Ma J."/>
        </authorList>
    </citation>
    <scope>NUCLEOTIDE SEQUENCE [LARGE SCALE GENOMIC DNA]</scope>
    <source>
        <strain evidence="8">KCTC 42984</strain>
    </source>
</reference>
<dbReference type="InterPro" id="IPR006694">
    <property type="entry name" value="Fatty_acid_hydroxylase"/>
</dbReference>
<evidence type="ECO:0000256" key="3">
    <source>
        <dbReference type="ARBA" id="ARBA00022989"/>
    </source>
</evidence>
<feature type="transmembrane region" description="Helical" evidence="5">
    <location>
        <begin position="74"/>
        <end position="96"/>
    </location>
</feature>
<protein>
    <submittedName>
        <fullName evidence="7">Sterol desaturase family protein</fullName>
    </submittedName>
</protein>
<dbReference type="RefSeq" id="WP_379508133.1">
    <property type="nucleotide sequence ID" value="NZ_JBHRTQ010000001.1"/>
</dbReference>
<keyword evidence="8" id="KW-1185">Reference proteome</keyword>
<keyword evidence="3 5" id="KW-1133">Transmembrane helix</keyword>
<dbReference type="PANTHER" id="PTHR11863">
    <property type="entry name" value="STEROL DESATURASE"/>
    <property type="match status" value="1"/>
</dbReference>
<organism evidence="7 8">
    <name type="scientific">Novosphingobium bradum</name>
    <dbReference type="NCBI Taxonomy" id="1737444"/>
    <lineage>
        <taxon>Bacteria</taxon>
        <taxon>Pseudomonadati</taxon>
        <taxon>Pseudomonadota</taxon>
        <taxon>Alphaproteobacteria</taxon>
        <taxon>Sphingomonadales</taxon>
        <taxon>Sphingomonadaceae</taxon>
        <taxon>Novosphingobium</taxon>
    </lineage>
</organism>
<dbReference type="EMBL" id="JBHRTQ010000001">
    <property type="protein sequence ID" value="MFC3172736.1"/>
    <property type="molecule type" value="Genomic_DNA"/>
</dbReference>
<evidence type="ECO:0000256" key="1">
    <source>
        <dbReference type="ARBA" id="ARBA00004370"/>
    </source>
</evidence>